<dbReference type="GO" id="GO:0046503">
    <property type="term" value="P:glycerolipid catabolic process"/>
    <property type="evidence" value="ECO:0007669"/>
    <property type="project" value="TreeGrafter"/>
</dbReference>
<organism evidence="2 3">
    <name type="scientific">Minwuia thermotolerans</name>
    <dbReference type="NCBI Taxonomy" id="2056226"/>
    <lineage>
        <taxon>Bacteria</taxon>
        <taxon>Pseudomonadati</taxon>
        <taxon>Pseudomonadota</taxon>
        <taxon>Alphaproteobacteria</taxon>
        <taxon>Minwuiales</taxon>
        <taxon>Minwuiaceae</taxon>
        <taxon>Minwuia</taxon>
    </lineage>
</organism>
<name>A0A2M9G176_9PROT</name>
<feature type="domain" description="AB hydrolase-1" evidence="1">
    <location>
        <begin position="39"/>
        <end position="250"/>
    </location>
</feature>
<dbReference type="SUPFAM" id="SSF53474">
    <property type="entry name" value="alpha/beta-Hydrolases"/>
    <property type="match status" value="1"/>
</dbReference>
<evidence type="ECO:0000313" key="2">
    <source>
        <dbReference type="EMBL" id="PJK29461.1"/>
    </source>
</evidence>
<sequence>MPFAKIRDLDIHYEQAGEGPDMLVISGTGGDLRRHPNATDSPLTKRFRVTSYDQRGLGQTTKPEDGYTMANYAEDAAALMDHLGLAPCPVLGISFGGMVAQNLAARYPQKISRLALYCTSPGGAGGASYPLHELPEVDQETAFRRMMKLSDSRVTDDWFDTDAADVLRKRADKSEFAGEEGFLRGARGQIQARAGHDCWEALAGLPMPVHLAGGLHDQIALPETMRRMAERIAEAELKLYDGGHLFFIGDPQPYRDLIEFLER</sequence>
<keyword evidence="2" id="KW-0378">Hydrolase</keyword>
<dbReference type="RefSeq" id="WP_109793485.1">
    <property type="nucleotide sequence ID" value="NZ_PHIG01000032.1"/>
</dbReference>
<protein>
    <submittedName>
        <fullName evidence="2">Alpha/beta hydrolase</fullName>
    </submittedName>
</protein>
<evidence type="ECO:0000313" key="3">
    <source>
        <dbReference type="Proteomes" id="UP000229498"/>
    </source>
</evidence>
<dbReference type="InterPro" id="IPR029058">
    <property type="entry name" value="AB_hydrolase_fold"/>
</dbReference>
<dbReference type="AlphaFoldDB" id="A0A2M9G176"/>
<dbReference type="EMBL" id="PHIG01000032">
    <property type="protein sequence ID" value="PJK29461.1"/>
    <property type="molecule type" value="Genomic_DNA"/>
</dbReference>
<dbReference type="PANTHER" id="PTHR43433">
    <property type="entry name" value="HYDROLASE, ALPHA/BETA FOLD FAMILY PROTEIN"/>
    <property type="match status" value="1"/>
</dbReference>
<dbReference type="PRINTS" id="PR00111">
    <property type="entry name" value="ABHYDROLASE"/>
</dbReference>
<dbReference type="GO" id="GO:0004806">
    <property type="term" value="F:triacylglycerol lipase activity"/>
    <property type="evidence" value="ECO:0007669"/>
    <property type="project" value="TreeGrafter"/>
</dbReference>
<comment type="caution">
    <text evidence="2">The sequence shown here is derived from an EMBL/GenBank/DDBJ whole genome shotgun (WGS) entry which is preliminary data.</text>
</comment>
<proteinExistence type="predicted"/>
<evidence type="ECO:0000259" key="1">
    <source>
        <dbReference type="Pfam" id="PF00561"/>
    </source>
</evidence>
<dbReference type="OrthoDB" id="9792858at2"/>
<dbReference type="InterPro" id="IPR000073">
    <property type="entry name" value="AB_hydrolase_1"/>
</dbReference>
<gene>
    <name evidence="2" type="ORF">CVT23_10370</name>
</gene>
<reference evidence="2 3" key="1">
    <citation type="submission" date="2017-11" db="EMBL/GenBank/DDBJ databases">
        <title>Draft genome sequence of Rhizobiales bacterium SY3-13.</title>
        <authorList>
            <person name="Sun C."/>
        </authorList>
    </citation>
    <scope>NUCLEOTIDE SEQUENCE [LARGE SCALE GENOMIC DNA]</scope>
    <source>
        <strain evidence="2 3">SY3-13</strain>
    </source>
</reference>
<dbReference type="Pfam" id="PF00561">
    <property type="entry name" value="Abhydrolase_1"/>
    <property type="match status" value="1"/>
</dbReference>
<dbReference type="InterPro" id="IPR050471">
    <property type="entry name" value="AB_hydrolase"/>
</dbReference>
<dbReference type="PANTHER" id="PTHR43433:SF5">
    <property type="entry name" value="AB HYDROLASE-1 DOMAIN-CONTAINING PROTEIN"/>
    <property type="match status" value="1"/>
</dbReference>
<dbReference type="Gene3D" id="3.40.50.1820">
    <property type="entry name" value="alpha/beta hydrolase"/>
    <property type="match status" value="1"/>
</dbReference>
<keyword evidence="3" id="KW-1185">Reference proteome</keyword>
<dbReference type="Proteomes" id="UP000229498">
    <property type="component" value="Unassembled WGS sequence"/>
</dbReference>
<accession>A0A2M9G176</accession>